<gene>
    <name evidence="1" type="ORF">PHYPSEUDO_008297</name>
</gene>
<dbReference type="EMBL" id="JAGDFM010000336">
    <property type="protein sequence ID" value="KAG7379662.1"/>
    <property type="molecule type" value="Genomic_DNA"/>
</dbReference>
<keyword evidence="2" id="KW-1185">Reference proteome</keyword>
<evidence type="ECO:0008006" key="3">
    <source>
        <dbReference type="Google" id="ProtNLM"/>
    </source>
</evidence>
<organism evidence="1 2">
    <name type="scientific">Phytophthora pseudosyringae</name>
    <dbReference type="NCBI Taxonomy" id="221518"/>
    <lineage>
        <taxon>Eukaryota</taxon>
        <taxon>Sar</taxon>
        <taxon>Stramenopiles</taxon>
        <taxon>Oomycota</taxon>
        <taxon>Peronosporomycetes</taxon>
        <taxon>Peronosporales</taxon>
        <taxon>Peronosporaceae</taxon>
        <taxon>Phytophthora</taxon>
    </lineage>
</organism>
<reference evidence="1" key="1">
    <citation type="submission" date="2021-02" db="EMBL/GenBank/DDBJ databases">
        <authorList>
            <person name="Palmer J.M."/>
        </authorList>
    </citation>
    <scope>NUCLEOTIDE SEQUENCE</scope>
    <source>
        <strain evidence="1">SCRP734</strain>
    </source>
</reference>
<evidence type="ECO:0000313" key="2">
    <source>
        <dbReference type="Proteomes" id="UP000694044"/>
    </source>
</evidence>
<evidence type="ECO:0000313" key="1">
    <source>
        <dbReference type="EMBL" id="KAG7379662.1"/>
    </source>
</evidence>
<dbReference type="OrthoDB" id="97765at2759"/>
<accession>A0A8T1VEI1</accession>
<comment type="caution">
    <text evidence="1">The sequence shown here is derived from an EMBL/GenBank/DDBJ whole genome shotgun (WGS) entry which is preliminary data.</text>
</comment>
<sequence length="769" mass="86344">MKRFVWFELVNREGKPVASVDAVQIPASGIVLQFQNALTDPMVYNNCRLYLNGVDASNLKVYKDRVALRAQRPLKPSTGLGGLGRKEEEALIVKVPKIWYQLFAAGTRTALTAATSLPLPDWISVEIFRDAVKASNEGNHIDGVDVSNLNVYAEWNKGPLDDDSEIGSLGKSEKHALLVEVPKIWYKLFAAGTRTPLAAAASVPLPNSISVEIFLDAVKANNEGNHLDGVDVSNLKVYAEWGRAPLDEDSEIGSLGKSKEHVLLVEVPKIWYKLFAAGTRTALTAAASVTLSDWSSVEYFRGAVKANHDLIHVEVSELKVYRNQHEYGDPTRGPLQDPMKSSKTLAGCSMDEEHLLIVEVPTRSSLLVKRSAEIDILVEEAVKKLTKFSVPQTTVLPNLEAFTKECGLFPDWEISQVHEIPLICAFWKNVGGCTETKKMFWRFEDKVLVSLLVKGWFQEYIFEGMSFLAEKSSIVLGSPGIGKSTILCVLAFYLALVRKKNVLVYRSLCRKGTCLVYLGYEEASPNVVYFTVKNCSHERAVGIYRALAEKHSVWLLLDGFIFKDIPEGLETFKMLATSQHVSLSSNQATTAYVCLLSSWLQSDLFELGRSLYHFTDSDMEDRFFYSGGGVRDFVLTTAEEMKMNMSWTIFDVRNLGMYFATQGNIRAVRDRLDRLSRSFVKRKITASGESGNARIIMEEEAQFYSLCFVESWVQVIDSMYFLQALSDHFAEKLLLEFYHWALRSEVPSLAEKLYEVYLSRLASPNKLKQ</sequence>
<dbReference type="Proteomes" id="UP000694044">
    <property type="component" value="Unassembled WGS sequence"/>
</dbReference>
<proteinExistence type="predicted"/>
<protein>
    <recommendedName>
        <fullName evidence="3">Crinkler (CRN) family protein</fullName>
    </recommendedName>
</protein>
<name>A0A8T1VEI1_9STRA</name>
<dbReference type="AlphaFoldDB" id="A0A8T1VEI1"/>